<keyword evidence="3" id="KW-1185">Reference proteome</keyword>
<dbReference type="AlphaFoldDB" id="A0A9P1MD02"/>
<evidence type="ECO:0000256" key="1">
    <source>
        <dbReference type="SAM" id="MobiDB-lite"/>
    </source>
</evidence>
<reference evidence="2" key="1">
    <citation type="submission" date="2022-11" db="EMBL/GenBank/DDBJ databases">
        <authorList>
            <person name="Scott C."/>
            <person name="Bruce N."/>
        </authorList>
    </citation>
    <scope>NUCLEOTIDE SEQUENCE</scope>
</reference>
<dbReference type="Proteomes" id="UP000838763">
    <property type="component" value="Unassembled WGS sequence"/>
</dbReference>
<gene>
    <name evidence="2" type="ORF">PPNO1_LOCUS7983</name>
</gene>
<feature type="compositionally biased region" description="Polar residues" evidence="1">
    <location>
        <begin position="35"/>
        <end position="59"/>
    </location>
</feature>
<feature type="region of interest" description="Disordered" evidence="1">
    <location>
        <begin position="1"/>
        <end position="88"/>
    </location>
</feature>
<evidence type="ECO:0000313" key="2">
    <source>
        <dbReference type="EMBL" id="CAI4218395.1"/>
    </source>
</evidence>
<comment type="caution">
    <text evidence="2">The sequence shown here is derived from an EMBL/GenBank/DDBJ whole genome shotgun (WGS) entry which is preliminary data.</text>
</comment>
<name>A0A9P1MD02_9PEZI</name>
<feature type="compositionally biased region" description="Polar residues" evidence="1">
    <location>
        <begin position="1"/>
        <end position="21"/>
    </location>
</feature>
<organism evidence="2 3">
    <name type="scientific">Parascedosporium putredinis</name>
    <dbReference type="NCBI Taxonomy" id="1442378"/>
    <lineage>
        <taxon>Eukaryota</taxon>
        <taxon>Fungi</taxon>
        <taxon>Dikarya</taxon>
        <taxon>Ascomycota</taxon>
        <taxon>Pezizomycotina</taxon>
        <taxon>Sordariomycetes</taxon>
        <taxon>Hypocreomycetidae</taxon>
        <taxon>Microascales</taxon>
        <taxon>Microascaceae</taxon>
        <taxon>Parascedosporium</taxon>
    </lineage>
</organism>
<feature type="compositionally biased region" description="Acidic residues" evidence="1">
    <location>
        <begin position="79"/>
        <end position="88"/>
    </location>
</feature>
<protein>
    <submittedName>
        <fullName evidence="2">Uncharacterized protein</fullName>
    </submittedName>
</protein>
<evidence type="ECO:0000313" key="3">
    <source>
        <dbReference type="Proteomes" id="UP000838763"/>
    </source>
</evidence>
<sequence length="88" mass="9247">MSGNNGAFIYSSNLTTSTSVTGMDGQRSGVHRSQRISSDGTGTTIESTTQKMGASQLGSSGREVLGGPTDDTSRRIEDVSETDQDEQK</sequence>
<proteinExistence type="predicted"/>
<dbReference type="OrthoDB" id="2115822at2759"/>
<dbReference type="EMBL" id="CALLCH030000018">
    <property type="protein sequence ID" value="CAI4218395.1"/>
    <property type="molecule type" value="Genomic_DNA"/>
</dbReference>
<accession>A0A9P1MD02</accession>